<comment type="caution">
    <text evidence="1">The sequence shown here is derived from an EMBL/GenBank/DDBJ whole genome shotgun (WGS) entry which is preliminary data.</text>
</comment>
<protein>
    <submittedName>
        <fullName evidence="1">Uncharacterized protein</fullName>
    </submittedName>
</protein>
<evidence type="ECO:0000313" key="1">
    <source>
        <dbReference type="EMBL" id="KAA6358338.1"/>
    </source>
</evidence>
<gene>
    <name evidence="1" type="ORF">EZS28_046135</name>
</gene>
<name>A0A5J4TJ91_9EUKA</name>
<reference evidence="1 2" key="1">
    <citation type="submission" date="2019-03" db="EMBL/GenBank/DDBJ databases">
        <title>Single cell metagenomics reveals metabolic interactions within the superorganism composed of flagellate Streblomastix strix and complex community of Bacteroidetes bacteria on its surface.</title>
        <authorList>
            <person name="Treitli S.C."/>
            <person name="Kolisko M."/>
            <person name="Husnik F."/>
            <person name="Keeling P."/>
            <person name="Hampl V."/>
        </authorList>
    </citation>
    <scope>NUCLEOTIDE SEQUENCE [LARGE SCALE GENOMIC DNA]</scope>
    <source>
        <strain evidence="1">ST1C</strain>
    </source>
</reference>
<dbReference type="AlphaFoldDB" id="A0A5J4TJ91"/>
<dbReference type="EMBL" id="SNRW01030017">
    <property type="protein sequence ID" value="KAA6358338.1"/>
    <property type="molecule type" value="Genomic_DNA"/>
</dbReference>
<feature type="non-terminal residue" evidence="1">
    <location>
        <position position="97"/>
    </location>
</feature>
<sequence length="97" mass="11183">MDVQASTFKPLDYSDGSFIFRDLEKFRYLRSDWKIVTPRRKTRLEQGDQYADATVKRINAQEALLIAKQNGLNRQHKVEQTVNMYAMLCVGANAVAQ</sequence>
<proteinExistence type="predicted"/>
<dbReference type="Proteomes" id="UP000324800">
    <property type="component" value="Unassembled WGS sequence"/>
</dbReference>
<accession>A0A5J4TJ91</accession>
<evidence type="ECO:0000313" key="2">
    <source>
        <dbReference type="Proteomes" id="UP000324800"/>
    </source>
</evidence>
<organism evidence="1 2">
    <name type="scientific">Streblomastix strix</name>
    <dbReference type="NCBI Taxonomy" id="222440"/>
    <lineage>
        <taxon>Eukaryota</taxon>
        <taxon>Metamonada</taxon>
        <taxon>Preaxostyla</taxon>
        <taxon>Oxymonadida</taxon>
        <taxon>Streblomastigidae</taxon>
        <taxon>Streblomastix</taxon>
    </lineage>
</organism>